<dbReference type="GO" id="GO:0003677">
    <property type="term" value="F:DNA binding"/>
    <property type="evidence" value="ECO:0007669"/>
    <property type="project" value="UniProtKB-UniRule"/>
</dbReference>
<gene>
    <name evidence="13" type="ORF">EDB92DRAFT_1825297</name>
</gene>
<dbReference type="AlphaFoldDB" id="A0AAD4LQC2"/>
<keyword evidence="7 9" id="KW-0411">Iron-sulfur</keyword>
<comment type="caution">
    <text evidence="13">The sequence shown here is derived from an EMBL/GenBank/DDBJ whole genome shotgun (WGS) entry which is preliminary data.</text>
</comment>
<dbReference type="PANTHER" id="PTHR10537:SF3">
    <property type="entry name" value="DNA PRIMASE LARGE SUBUNIT"/>
    <property type="match status" value="1"/>
</dbReference>
<accession>A0AAD4LQC2</accession>
<keyword evidence="14" id="KW-1185">Reference proteome</keyword>
<comment type="similarity">
    <text evidence="1 9">Belongs to the eukaryotic-type primase large subunit family.</text>
</comment>
<name>A0AAD4LQC2_9AGAM</name>
<keyword evidence="4 9" id="KW-0235">DNA replication</keyword>
<organism evidence="13 14">
    <name type="scientific">Lactarius akahatsu</name>
    <dbReference type="NCBI Taxonomy" id="416441"/>
    <lineage>
        <taxon>Eukaryota</taxon>
        <taxon>Fungi</taxon>
        <taxon>Dikarya</taxon>
        <taxon>Basidiomycota</taxon>
        <taxon>Agaricomycotina</taxon>
        <taxon>Agaricomycetes</taxon>
        <taxon>Russulales</taxon>
        <taxon>Russulaceae</taxon>
        <taxon>Lactarius</taxon>
    </lineage>
</organism>
<dbReference type="Proteomes" id="UP001201163">
    <property type="component" value="Unassembled WGS sequence"/>
</dbReference>
<proteinExistence type="inferred from homology"/>
<protein>
    <recommendedName>
        <fullName evidence="9">DNA primase large subunit</fullName>
    </recommendedName>
</protein>
<evidence type="ECO:0000313" key="13">
    <source>
        <dbReference type="EMBL" id="KAH9001203.1"/>
    </source>
</evidence>
<keyword evidence="3 9" id="KW-0639">Primosome</keyword>
<evidence type="ECO:0000256" key="1">
    <source>
        <dbReference type="ARBA" id="ARBA00010564"/>
    </source>
</evidence>
<evidence type="ECO:0000256" key="10">
    <source>
        <dbReference type="PIRSR" id="PIRSR009449-1"/>
    </source>
</evidence>
<evidence type="ECO:0000256" key="4">
    <source>
        <dbReference type="ARBA" id="ARBA00022705"/>
    </source>
</evidence>
<dbReference type="GO" id="GO:0006269">
    <property type="term" value="P:DNA replication, synthesis of primer"/>
    <property type="evidence" value="ECO:0007669"/>
    <property type="project" value="UniProtKB-KW"/>
</dbReference>
<evidence type="ECO:0000256" key="8">
    <source>
        <dbReference type="ARBA" id="ARBA00023125"/>
    </source>
</evidence>
<keyword evidence="5 9" id="KW-0479">Metal-binding</keyword>
<feature type="binding site" evidence="10">
    <location>
        <position position="424"/>
    </location>
    <ligand>
        <name>[4Fe-4S] cluster</name>
        <dbReference type="ChEBI" id="CHEBI:49883"/>
    </ligand>
</feature>
<dbReference type="Gene3D" id="1.20.930.80">
    <property type="match status" value="1"/>
</dbReference>
<evidence type="ECO:0000256" key="7">
    <source>
        <dbReference type="ARBA" id="ARBA00023014"/>
    </source>
</evidence>
<evidence type="ECO:0000256" key="6">
    <source>
        <dbReference type="ARBA" id="ARBA00023004"/>
    </source>
</evidence>
<feature type="binding site" evidence="10">
    <location>
        <position position="380"/>
    </location>
    <ligand>
        <name>[4Fe-4S] cluster</name>
        <dbReference type="ChEBI" id="CHEBI:49883"/>
    </ligand>
</feature>
<evidence type="ECO:0000256" key="11">
    <source>
        <dbReference type="SAM" id="MobiDB-lite"/>
    </source>
</evidence>
<dbReference type="GO" id="GO:0006270">
    <property type="term" value="P:DNA replication initiation"/>
    <property type="evidence" value="ECO:0007669"/>
    <property type="project" value="TreeGrafter"/>
</dbReference>
<feature type="region of interest" description="Disordered" evidence="11">
    <location>
        <begin position="72"/>
        <end position="97"/>
    </location>
</feature>
<comment type="function">
    <text evidence="9">DNA primase is the polymerase that synthesizes small RNA primers for the Okazaki fragments made during discontinuous DNA replication.</text>
</comment>
<dbReference type="PIRSF" id="PIRSF009449">
    <property type="entry name" value="DNA_primase_large_subunit"/>
    <property type="match status" value="1"/>
</dbReference>
<evidence type="ECO:0000256" key="3">
    <source>
        <dbReference type="ARBA" id="ARBA00022515"/>
    </source>
</evidence>
<reference evidence="13" key="1">
    <citation type="submission" date="2022-01" db="EMBL/GenBank/DDBJ databases">
        <title>Comparative genomics reveals a dynamic genome evolution in the ectomycorrhizal milk-cap (Lactarius) mushrooms.</title>
        <authorList>
            <consortium name="DOE Joint Genome Institute"/>
            <person name="Lebreton A."/>
            <person name="Tang N."/>
            <person name="Kuo A."/>
            <person name="LaButti K."/>
            <person name="Drula E."/>
            <person name="Barry K."/>
            <person name="Clum A."/>
            <person name="Lipzen A."/>
            <person name="Mousain D."/>
            <person name="Ng V."/>
            <person name="Wang R."/>
            <person name="Wang X."/>
            <person name="Dai Y."/>
            <person name="Henrissat B."/>
            <person name="Grigoriev I.V."/>
            <person name="Guerin-Laguette A."/>
            <person name="Yu F."/>
            <person name="Martin F.M."/>
        </authorList>
    </citation>
    <scope>NUCLEOTIDE SEQUENCE</scope>
    <source>
        <strain evidence="13">QP</strain>
    </source>
</reference>
<dbReference type="EMBL" id="JAKELL010000001">
    <property type="protein sequence ID" value="KAH9001203.1"/>
    <property type="molecule type" value="Genomic_DNA"/>
</dbReference>
<dbReference type="GO" id="GO:0005658">
    <property type="term" value="C:alpha DNA polymerase:primase complex"/>
    <property type="evidence" value="ECO:0007669"/>
    <property type="project" value="TreeGrafter"/>
</dbReference>
<sequence>MHKSSRKIVAEVQVHSGLKYPHRLSLYDQPPTEDITIEEFETCAIDRLRVLSEIESCYARNRPFDELKEITHSQSEKHIPLDHNSATTKDRDGQRRKDNTGHFVLRLAFCRSEDLRRRFVKAETTLFRVRYMNTTISERREFHKSGDFDWTLVEVEERKKYASELKLVPDASPEDQYLKVRWTRVPDLVEKRRVLLKDGWAYVPSRELSSIVFQEFQTRLERALAMTAKALPWMDEDTRLEPILANLSQGFIAGVGSEWGANESTGEEIRAEMVDELAHKHFPMCMRNLQENLKRNHKLKHFGRLQYGLFLKALGLSIDEAMVFWRKSFTGYNDDEFNKKYKYNIRHLYGLEGRRANYPAKSCQQILMNDQPGAEDSHGCPYRHFSADNLQTALLSMYSPQGLTEADLPEIMGTVKAEAFHVACTRVFEITHTTQNVAKGDGIGSGETVTHPNQYAAASRALERASGDGDTVMR</sequence>
<dbReference type="CDD" id="cd07322">
    <property type="entry name" value="PriL_PriS_Eukaryotic"/>
    <property type="match status" value="1"/>
</dbReference>
<feature type="binding site" evidence="10">
    <location>
        <position position="363"/>
    </location>
    <ligand>
        <name>[4Fe-4S] cluster</name>
        <dbReference type="ChEBI" id="CHEBI:49883"/>
    </ligand>
</feature>
<feature type="compositionally biased region" description="Basic and acidic residues" evidence="11">
    <location>
        <begin position="72"/>
        <end position="81"/>
    </location>
</feature>
<dbReference type="GO" id="GO:0051539">
    <property type="term" value="F:4 iron, 4 sulfur cluster binding"/>
    <property type="evidence" value="ECO:0007669"/>
    <property type="project" value="UniProtKB-UniRule"/>
</dbReference>
<dbReference type="Pfam" id="PF04104">
    <property type="entry name" value="DNA_primase_lrg"/>
    <property type="match status" value="1"/>
</dbReference>
<feature type="compositionally biased region" description="Basic and acidic residues" evidence="11">
    <location>
        <begin position="88"/>
        <end position="97"/>
    </location>
</feature>
<feature type="domain" description="DNA primase large subunit C-terminal" evidence="12">
    <location>
        <begin position="275"/>
        <end position="455"/>
    </location>
</feature>
<comment type="cofactor">
    <cofactor evidence="9">
        <name>[4Fe-4S] cluster</name>
        <dbReference type="ChEBI" id="CHEBI:49883"/>
    </cofactor>
    <text evidence="9">Binds 1 [4Fe-4S] cluster.</text>
</comment>
<evidence type="ECO:0000256" key="2">
    <source>
        <dbReference type="ARBA" id="ARBA00022485"/>
    </source>
</evidence>
<evidence type="ECO:0000259" key="12">
    <source>
        <dbReference type="Pfam" id="PF04104"/>
    </source>
</evidence>
<evidence type="ECO:0000313" key="14">
    <source>
        <dbReference type="Proteomes" id="UP001201163"/>
    </source>
</evidence>
<dbReference type="InterPro" id="IPR007238">
    <property type="entry name" value="DNA_primase_lsu_euk/arc"/>
</dbReference>
<evidence type="ECO:0000256" key="5">
    <source>
        <dbReference type="ARBA" id="ARBA00022723"/>
    </source>
</evidence>
<dbReference type="InterPro" id="IPR058560">
    <property type="entry name" value="DNA_primase_C"/>
</dbReference>
<keyword evidence="6 9" id="KW-0408">Iron</keyword>
<dbReference type="InterPro" id="IPR016558">
    <property type="entry name" value="DNA_primase_lsu_euk"/>
</dbReference>
<keyword evidence="8 9" id="KW-0238">DNA-binding</keyword>
<dbReference type="GO" id="GO:0046872">
    <property type="term" value="F:metal ion binding"/>
    <property type="evidence" value="ECO:0007669"/>
    <property type="project" value="UniProtKB-UniRule"/>
</dbReference>
<dbReference type="PANTHER" id="PTHR10537">
    <property type="entry name" value="DNA PRIMASE LARGE SUBUNIT"/>
    <property type="match status" value="1"/>
</dbReference>
<dbReference type="Pfam" id="PF26466">
    <property type="entry name" value="DNA_primase_lrg_N"/>
    <property type="match status" value="1"/>
</dbReference>
<keyword evidence="2 9" id="KW-0004">4Fe-4S</keyword>
<feature type="binding site" evidence="10">
    <location>
        <position position="285"/>
    </location>
    <ligand>
        <name>[4Fe-4S] cluster</name>
        <dbReference type="ChEBI" id="CHEBI:49883"/>
    </ligand>
</feature>
<evidence type="ECO:0000256" key="9">
    <source>
        <dbReference type="PIRNR" id="PIRNR009449"/>
    </source>
</evidence>